<keyword evidence="2" id="KW-0472">Membrane</keyword>
<comment type="caution">
    <text evidence="4">The sequence shown here is derived from an EMBL/GenBank/DDBJ whole genome shotgun (WGS) entry which is preliminary data.</text>
</comment>
<dbReference type="InterPro" id="IPR019734">
    <property type="entry name" value="TPR_rpt"/>
</dbReference>
<dbReference type="Gene3D" id="1.25.40.10">
    <property type="entry name" value="Tetratricopeptide repeat domain"/>
    <property type="match status" value="1"/>
</dbReference>
<organism evidence="4 5">
    <name type="scientific">Litchfieldella rifensis</name>
    <dbReference type="NCBI Taxonomy" id="762643"/>
    <lineage>
        <taxon>Bacteria</taxon>
        <taxon>Pseudomonadati</taxon>
        <taxon>Pseudomonadota</taxon>
        <taxon>Gammaproteobacteria</taxon>
        <taxon>Oceanospirillales</taxon>
        <taxon>Halomonadaceae</taxon>
        <taxon>Litchfieldella</taxon>
    </lineage>
</organism>
<feature type="domain" description="LapB rubredoxin metal binding" evidence="3">
    <location>
        <begin position="359"/>
        <end position="385"/>
    </location>
</feature>
<dbReference type="NCBIfam" id="NF008757">
    <property type="entry name" value="PRK11788.1-5"/>
    <property type="match status" value="1"/>
</dbReference>
<dbReference type="EMBL" id="JBHRUG010000005">
    <property type="protein sequence ID" value="MFC3282572.1"/>
    <property type="molecule type" value="Genomic_DNA"/>
</dbReference>
<comment type="subcellular location">
    <subcellularLocation>
        <location evidence="2">Cell inner membrane</location>
        <topology evidence="2">Single-pass membrane protein</topology>
        <orientation evidence="2">Cytoplasmic side</orientation>
    </subcellularLocation>
</comment>
<keyword evidence="5" id="KW-1185">Reference proteome</keyword>
<dbReference type="InterPro" id="IPR030865">
    <property type="entry name" value="LapB"/>
</dbReference>
<comment type="function">
    <text evidence="2">Modulates cellular lipopolysaccharide (LPS) levels by regulating LpxC, which is involved in lipid A biosynthesis. May act by modulating the proteolytic activity of FtsH towards LpxC. May also coordinate assembly of proteins involved in LPS synthesis at the plasma membrane.</text>
</comment>
<dbReference type="HAMAP" id="MF_00994">
    <property type="entry name" value="LPS_assembly_LapB"/>
    <property type="match status" value="1"/>
</dbReference>
<dbReference type="Pfam" id="PF13176">
    <property type="entry name" value="TPR_7"/>
    <property type="match status" value="1"/>
</dbReference>
<dbReference type="SUPFAM" id="SSF48452">
    <property type="entry name" value="TPR-like"/>
    <property type="match status" value="1"/>
</dbReference>
<keyword evidence="2" id="KW-0408">Iron</keyword>
<evidence type="ECO:0000256" key="1">
    <source>
        <dbReference type="ARBA" id="ARBA00022723"/>
    </source>
</evidence>
<evidence type="ECO:0000313" key="5">
    <source>
        <dbReference type="Proteomes" id="UP001595579"/>
    </source>
</evidence>
<protein>
    <recommendedName>
        <fullName evidence="2">Lipopolysaccharide assembly protein B</fullName>
    </recommendedName>
</protein>
<name>A0ABV7LJ88_9GAMM</name>
<dbReference type="Proteomes" id="UP001595579">
    <property type="component" value="Unassembled WGS sequence"/>
</dbReference>
<feature type="binding site" evidence="2">
    <location>
        <position position="375"/>
    </location>
    <ligand>
        <name>Fe cation</name>
        <dbReference type="ChEBI" id="CHEBI:24875"/>
    </ligand>
</feature>
<dbReference type="InterPro" id="IPR041166">
    <property type="entry name" value="Rubredoxin_2"/>
</dbReference>
<evidence type="ECO:0000259" key="3">
    <source>
        <dbReference type="Pfam" id="PF18073"/>
    </source>
</evidence>
<keyword evidence="2" id="KW-0997">Cell inner membrane</keyword>
<feature type="binding site" evidence="2">
    <location>
        <position position="361"/>
    </location>
    <ligand>
        <name>Fe cation</name>
        <dbReference type="ChEBI" id="CHEBI:24875"/>
    </ligand>
</feature>
<dbReference type="RefSeq" id="WP_386771454.1">
    <property type="nucleotide sequence ID" value="NZ_JBHRUG010000005.1"/>
</dbReference>
<evidence type="ECO:0000256" key="2">
    <source>
        <dbReference type="HAMAP-Rule" id="MF_00994"/>
    </source>
</evidence>
<dbReference type="Pfam" id="PF13432">
    <property type="entry name" value="TPR_16"/>
    <property type="match status" value="1"/>
</dbReference>
<feature type="binding site" evidence="2">
    <location>
        <position position="364"/>
    </location>
    <ligand>
        <name>Fe cation</name>
        <dbReference type="ChEBI" id="CHEBI:24875"/>
    </ligand>
</feature>
<proteinExistence type="inferred from homology"/>
<keyword evidence="2" id="KW-1133">Transmembrane helix</keyword>
<keyword evidence="2" id="KW-0812">Transmembrane</keyword>
<evidence type="ECO:0000313" key="4">
    <source>
        <dbReference type="EMBL" id="MFC3282572.1"/>
    </source>
</evidence>
<dbReference type="InterPro" id="IPR011990">
    <property type="entry name" value="TPR-like_helical_dom_sf"/>
</dbReference>
<gene>
    <name evidence="2 4" type="primary">lapB</name>
    <name evidence="4" type="ORF">ACFOEV_02975</name>
</gene>
<keyword evidence="2" id="KW-1003">Cell membrane</keyword>
<dbReference type="Pfam" id="PF18073">
    <property type="entry name" value="Zn_ribbon_LapB"/>
    <property type="match status" value="1"/>
</dbReference>
<reference evidence="5" key="1">
    <citation type="journal article" date="2019" name="Int. J. Syst. Evol. Microbiol.">
        <title>The Global Catalogue of Microorganisms (GCM) 10K type strain sequencing project: providing services to taxonomists for standard genome sequencing and annotation.</title>
        <authorList>
            <consortium name="The Broad Institute Genomics Platform"/>
            <consortium name="The Broad Institute Genome Sequencing Center for Infectious Disease"/>
            <person name="Wu L."/>
            <person name="Ma J."/>
        </authorList>
    </citation>
    <scope>NUCLEOTIDE SEQUENCE [LARGE SCALE GENOMIC DNA]</scope>
    <source>
        <strain evidence="5">CECT 7698</strain>
    </source>
</reference>
<comment type="similarity">
    <text evidence="2">Belongs to the LapB family.</text>
</comment>
<keyword evidence="2" id="KW-0677">Repeat</keyword>
<feature type="topological domain" description="Cytoplasmic" evidence="2">
    <location>
        <begin position="22"/>
        <end position="393"/>
    </location>
</feature>
<keyword evidence="2" id="KW-0802">TPR repeat</keyword>
<sequence>MPDLLLLALLLAAVAIGWWLGRRERGHRLLSSPQPSLSRDYFVGLNYLLNEQPDRAIETFVAALEVNSDTIETHIALGNLFRSRGEADRAVKIHQNLLARPSLTPSQSNLVQLELSRDFLHLGLLDRAERLLQNLVRDTHDDGIRQSAKRLLVDLLEQEQEWQAALDVAQPALVNQYQDIRRAAAHWLCELAERDMRSASPALARKRLRQALSVDAQCVRANWLLAKMEHDTGHYKAEIRLLKRIPQQDRDFTPIILEPLRDAYRMLADEDGLERSLHELIQPTPFTSAVIMLAETLQRREGNAAATAFISEQLAIEPSLRGVDYLMDLYRHDADLKERERIELLKRHTHTLLEASPRHRCQRCGFAGARLHWRCPRCRSWGTTKPITGIEGE</sequence>
<keyword evidence="1 2" id="KW-0479">Metal-binding</keyword>
<feature type="binding site" evidence="2">
    <location>
        <position position="378"/>
    </location>
    <ligand>
        <name>Fe cation</name>
        <dbReference type="ChEBI" id="CHEBI:24875"/>
    </ligand>
</feature>
<accession>A0ABV7LJ88</accession>